<evidence type="ECO:0000256" key="1">
    <source>
        <dbReference type="SAM" id="Phobius"/>
    </source>
</evidence>
<comment type="caution">
    <text evidence="3">The sequence shown here is derived from an EMBL/GenBank/DDBJ whole genome shotgun (WGS) entry which is preliminary data.</text>
</comment>
<dbReference type="InterPro" id="IPR009506">
    <property type="entry name" value="YjiS-like"/>
</dbReference>
<dbReference type="Proteomes" id="UP001166293">
    <property type="component" value="Unassembled WGS sequence"/>
</dbReference>
<evidence type="ECO:0000259" key="2">
    <source>
        <dbReference type="Pfam" id="PF06568"/>
    </source>
</evidence>
<dbReference type="Pfam" id="PF06568">
    <property type="entry name" value="YjiS-like"/>
    <property type="match status" value="1"/>
</dbReference>
<proteinExistence type="predicted"/>
<organism evidence="3 4">
    <name type="scientific">Thalassococcus arenae</name>
    <dbReference type="NCBI Taxonomy" id="2851652"/>
    <lineage>
        <taxon>Bacteria</taxon>
        <taxon>Pseudomonadati</taxon>
        <taxon>Pseudomonadota</taxon>
        <taxon>Alphaproteobacteria</taxon>
        <taxon>Rhodobacterales</taxon>
        <taxon>Roseobacteraceae</taxon>
        <taxon>Thalassococcus</taxon>
    </lineage>
</organism>
<keyword evidence="1" id="KW-1133">Transmembrane helix</keyword>
<name>A0ABS6N7E5_9RHOB</name>
<evidence type="ECO:0000313" key="3">
    <source>
        <dbReference type="EMBL" id="MBV2359944.1"/>
    </source>
</evidence>
<keyword evidence="1" id="KW-0812">Transmembrane</keyword>
<keyword evidence="4" id="KW-1185">Reference proteome</keyword>
<protein>
    <submittedName>
        <fullName evidence="3">DUF1127 domain-containing protein</fullName>
    </submittedName>
</protein>
<sequence length="68" mass="7212">MAALDTTRPFAAAGSAGRSAGIFATLVGAFAAWNDARLTRKSLSALTDRELDDIGLCRGDIDTVSYRY</sequence>
<accession>A0ABS6N7E5</accession>
<evidence type="ECO:0000313" key="4">
    <source>
        <dbReference type="Proteomes" id="UP001166293"/>
    </source>
</evidence>
<feature type="transmembrane region" description="Helical" evidence="1">
    <location>
        <begin position="12"/>
        <end position="33"/>
    </location>
</feature>
<reference evidence="3" key="1">
    <citation type="submission" date="2021-06" db="EMBL/GenBank/DDBJ databases">
        <title>Thalassococcus sp. CAU 1522 isolated from sea sand, Republic of Korea.</title>
        <authorList>
            <person name="Kim W."/>
        </authorList>
    </citation>
    <scope>NUCLEOTIDE SEQUENCE</scope>
    <source>
        <strain evidence="3">CAU 1522</strain>
    </source>
</reference>
<feature type="domain" description="YjiS-like" evidence="2">
    <location>
        <begin position="26"/>
        <end position="62"/>
    </location>
</feature>
<dbReference type="EMBL" id="JAHRWL010000001">
    <property type="protein sequence ID" value="MBV2359944.1"/>
    <property type="molecule type" value="Genomic_DNA"/>
</dbReference>
<keyword evidence="1" id="KW-0472">Membrane</keyword>
<dbReference type="RefSeq" id="WP_217777726.1">
    <property type="nucleotide sequence ID" value="NZ_JAHRWL010000001.1"/>
</dbReference>
<gene>
    <name evidence="3" type="ORF">KUH32_09170</name>
</gene>